<dbReference type="InterPro" id="IPR015943">
    <property type="entry name" value="WD40/YVTN_repeat-like_dom_sf"/>
</dbReference>
<proteinExistence type="predicted"/>
<dbReference type="InterPro" id="IPR019775">
    <property type="entry name" value="WD40_repeat_CS"/>
</dbReference>
<name>A0A1X7VSB3_AMPQE</name>
<feature type="compositionally biased region" description="Polar residues" evidence="5">
    <location>
        <begin position="13"/>
        <end position="26"/>
    </location>
</feature>
<sequence>MAGVDSSRRGDWASNSSFNFDDQSPVASPVAGQKRGTPLTMDGGDSTDADIKRFKGPLPPCLSETASSAAASCTTAALSPISTCSTSTCEEEIEEVSPFLSPAIDDWLSTFSGWPGEHRNQALQKLIKICDSTQLKNLMEKIQPQFQRDFISLLPRELSLHVLSYMSPRDLLIAAQTCRMWRTLCDDILLWKEKCQQCNISEAVYGNVGKKRTCSLVYNPWKDMYLTKHWIEYNWRHASVQEHPRLKILKGHDDHVVTCLQFSGNRIVSGSDDTTLKIWSAVNGRCLKTLQGHTGGVWCSEFNGHVVVSGSTDRSLRVWNADTGECKYILQGHTSTVRCVAMHNTTVVSGSRDATLRVWDVDSGQCTTVLQGHLAAVRCVQFDGQYVVSGAYDFLVKIWDPTEGTCLHTLQGHTNRVYSLLFDGTHVVSGSLDTSIRVWDVKTGQSIHTLVGHQSLTSAMELKGNILVSGNADSTVKVWDVARGYCLHTLHGPHKHESAVTSLQFTENFVVTSSDDGSVKLWDMKTGEFIRNLVCLDGGGNGGVVWRVKCNEHKLVCAVGSRNGIEDTKLMVLDFECI</sequence>
<dbReference type="InterPro" id="IPR020472">
    <property type="entry name" value="WD40_PAC1"/>
</dbReference>
<dbReference type="InterPro" id="IPR001810">
    <property type="entry name" value="F-box_dom"/>
</dbReference>
<dbReference type="Pfam" id="PF12937">
    <property type="entry name" value="F-box-like"/>
    <property type="match status" value="1"/>
</dbReference>
<evidence type="ECO:0000256" key="4">
    <source>
        <dbReference type="PROSITE-ProRule" id="PRU00221"/>
    </source>
</evidence>
<feature type="domain" description="F-box" evidence="6">
    <location>
        <begin position="148"/>
        <end position="194"/>
    </location>
</feature>
<dbReference type="SUPFAM" id="SSF50978">
    <property type="entry name" value="WD40 repeat-like"/>
    <property type="match status" value="1"/>
</dbReference>
<dbReference type="AlphaFoldDB" id="A0A1X7VSB3"/>
<reference evidence="7" key="2">
    <citation type="submission" date="2017-05" db="UniProtKB">
        <authorList>
            <consortium name="EnsemblMetazoa"/>
        </authorList>
    </citation>
    <scope>IDENTIFICATION</scope>
</reference>
<dbReference type="KEGG" id="aqu:100638796"/>
<dbReference type="InParanoid" id="A0A1X7VSB3"/>
<evidence type="ECO:0000259" key="6">
    <source>
        <dbReference type="PROSITE" id="PS50181"/>
    </source>
</evidence>
<dbReference type="GO" id="GO:0043130">
    <property type="term" value="F:ubiquitin binding"/>
    <property type="evidence" value="ECO:0007669"/>
    <property type="project" value="TreeGrafter"/>
</dbReference>
<dbReference type="FunFam" id="2.130.10.10:FF:000032">
    <property type="entry name" value="F-box/WD repeat-containing protein 7 isoform X1"/>
    <property type="match status" value="1"/>
</dbReference>
<dbReference type="PROSITE" id="PS50181">
    <property type="entry name" value="FBOX"/>
    <property type="match status" value="1"/>
</dbReference>
<feature type="region of interest" description="Disordered" evidence="5">
    <location>
        <begin position="1"/>
        <end position="48"/>
    </location>
</feature>
<feature type="repeat" description="WD" evidence="4">
    <location>
        <begin position="290"/>
        <end position="329"/>
    </location>
</feature>
<evidence type="ECO:0000256" key="5">
    <source>
        <dbReference type="SAM" id="MobiDB-lite"/>
    </source>
</evidence>
<keyword evidence="1 4" id="KW-0853">WD repeat</keyword>
<dbReference type="SUPFAM" id="SSF81383">
    <property type="entry name" value="F-box domain"/>
    <property type="match status" value="1"/>
</dbReference>
<keyword evidence="3" id="KW-0833">Ubl conjugation pathway</keyword>
<dbReference type="STRING" id="400682.A0A1X7VSB3"/>
<dbReference type="GO" id="GO:0005737">
    <property type="term" value="C:cytoplasm"/>
    <property type="evidence" value="ECO:0007669"/>
    <property type="project" value="TreeGrafter"/>
</dbReference>
<dbReference type="PANTHER" id="PTHR19849:SF1">
    <property type="entry name" value="F-BOX_WD REPEAT-CONTAINING PROTEIN 7"/>
    <property type="match status" value="1"/>
</dbReference>
<dbReference type="EnsemblMetazoa" id="Aqu2.1.43271_001">
    <property type="protein sequence ID" value="Aqu2.1.43271_001"/>
    <property type="gene ID" value="Aqu2.1.43271"/>
</dbReference>
<dbReference type="GO" id="GO:0050793">
    <property type="term" value="P:regulation of developmental process"/>
    <property type="evidence" value="ECO:0007669"/>
    <property type="project" value="UniProtKB-ARBA"/>
</dbReference>
<gene>
    <name evidence="7" type="primary">100638796</name>
</gene>
<feature type="repeat" description="WD" evidence="4">
    <location>
        <begin position="410"/>
        <end position="449"/>
    </location>
</feature>
<dbReference type="InterPro" id="IPR036322">
    <property type="entry name" value="WD40_repeat_dom_sf"/>
</dbReference>
<dbReference type="Gene3D" id="1.20.1280.50">
    <property type="match status" value="1"/>
</dbReference>
<evidence type="ECO:0000313" key="7">
    <source>
        <dbReference type="EnsemblMetazoa" id="Aqu2.1.43271_001"/>
    </source>
</evidence>
<dbReference type="CDD" id="cd00200">
    <property type="entry name" value="WD40"/>
    <property type="match status" value="1"/>
</dbReference>
<dbReference type="Gene3D" id="2.130.10.10">
    <property type="entry name" value="YVTN repeat-like/Quinoprotein amine dehydrogenase"/>
    <property type="match status" value="1"/>
</dbReference>
<dbReference type="FunFam" id="1.20.1280.50:FF:000133">
    <property type="entry name" value="F-box and WD repeat domain-containing 7"/>
    <property type="match status" value="1"/>
</dbReference>
<dbReference type="PROSITE" id="PS50082">
    <property type="entry name" value="WD_REPEATS_2"/>
    <property type="match status" value="7"/>
</dbReference>
<dbReference type="PROSITE" id="PS50294">
    <property type="entry name" value="WD_REPEATS_REGION"/>
    <property type="match status" value="6"/>
</dbReference>
<dbReference type="PRINTS" id="PR00320">
    <property type="entry name" value="GPROTEINBRPT"/>
</dbReference>
<dbReference type="OrthoDB" id="190105at2759"/>
<protein>
    <recommendedName>
        <fullName evidence="6">F-box domain-containing protein</fullName>
    </recommendedName>
</protein>
<feature type="repeat" description="WD" evidence="4">
    <location>
        <begin position="330"/>
        <end position="369"/>
    </location>
</feature>
<feature type="repeat" description="WD" evidence="4">
    <location>
        <begin position="370"/>
        <end position="409"/>
    </location>
</feature>
<dbReference type="GO" id="GO:0043161">
    <property type="term" value="P:proteasome-mediated ubiquitin-dependent protein catabolic process"/>
    <property type="evidence" value="ECO:0007669"/>
    <property type="project" value="TreeGrafter"/>
</dbReference>
<feature type="compositionally biased region" description="Basic and acidic residues" evidence="5">
    <location>
        <begin position="1"/>
        <end position="11"/>
    </location>
</feature>
<dbReference type="EnsemblMetazoa" id="XM_003382759.3">
    <property type="protein sequence ID" value="XP_003382807.2"/>
    <property type="gene ID" value="LOC100638796"/>
</dbReference>
<reference evidence="8" key="1">
    <citation type="journal article" date="2010" name="Nature">
        <title>The Amphimedon queenslandica genome and the evolution of animal complexity.</title>
        <authorList>
            <person name="Srivastava M."/>
            <person name="Simakov O."/>
            <person name="Chapman J."/>
            <person name="Fahey B."/>
            <person name="Gauthier M.E."/>
            <person name="Mitros T."/>
            <person name="Richards G.S."/>
            <person name="Conaco C."/>
            <person name="Dacre M."/>
            <person name="Hellsten U."/>
            <person name="Larroux C."/>
            <person name="Putnam N.H."/>
            <person name="Stanke M."/>
            <person name="Adamska M."/>
            <person name="Darling A."/>
            <person name="Degnan S.M."/>
            <person name="Oakley T.H."/>
            <person name="Plachetzki D.C."/>
            <person name="Zhai Y."/>
            <person name="Adamski M."/>
            <person name="Calcino A."/>
            <person name="Cummins S.F."/>
            <person name="Goodstein D.M."/>
            <person name="Harris C."/>
            <person name="Jackson D.J."/>
            <person name="Leys S.P."/>
            <person name="Shu S."/>
            <person name="Woodcroft B.J."/>
            <person name="Vervoort M."/>
            <person name="Kosik K.S."/>
            <person name="Manning G."/>
            <person name="Degnan B.M."/>
            <person name="Rokhsar D.S."/>
        </authorList>
    </citation>
    <scope>NUCLEOTIDE SEQUENCE [LARGE SCALE GENOMIC DNA]</scope>
</reference>
<evidence type="ECO:0000256" key="2">
    <source>
        <dbReference type="ARBA" id="ARBA00022737"/>
    </source>
</evidence>
<dbReference type="PROSITE" id="PS00678">
    <property type="entry name" value="WD_REPEATS_1"/>
    <property type="match status" value="5"/>
</dbReference>
<dbReference type="GO" id="GO:0010992">
    <property type="term" value="P:ubiquitin recycling"/>
    <property type="evidence" value="ECO:0007669"/>
    <property type="project" value="TreeGrafter"/>
</dbReference>
<accession>A0A1X7VSB3</accession>
<dbReference type="SMART" id="SM00320">
    <property type="entry name" value="WD40"/>
    <property type="match status" value="7"/>
</dbReference>
<dbReference type="Proteomes" id="UP000007879">
    <property type="component" value="Unassembled WGS sequence"/>
</dbReference>
<keyword evidence="2" id="KW-0677">Repeat</keyword>
<evidence type="ECO:0000256" key="3">
    <source>
        <dbReference type="ARBA" id="ARBA00022786"/>
    </source>
</evidence>
<keyword evidence="8" id="KW-1185">Reference proteome</keyword>
<dbReference type="Pfam" id="PF00400">
    <property type="entry name" value="WD40"/>
    <property type="match status" value="7"/>
</dbReference>
<organism evidence="7">
    <name type="scientific">Amphimedon queenslandica</name>
    <name type="common">Sponge</name>
    <dbReference type="NCBI Taxonomy" id="400682"/>
    <lineage>
        <taxon>Eukaryota</taxon>
        <taxon>Metazoa</taxon>
        <taxon>Porifera</taxon>
        <taxon>Demospongiae</taxon>
        <taxon>Heteroscleromorpha</taxon>
        <taxon>Haplosclerida</taxon>
        <taxon>Niphatidae</taxon>
        <taxon>Amphimedon</taxon>
    </lineage>
</organism>
<dbReference type="SMART" id="SM00256">
    <property type="entry name" value="FBOX"/>
    <property type="match status" value="1"/>
</dbReference>
<feature type="repeat" description="WD" evidence="4">
    <location>
        <begin position="493"/>
        <end position="532"/>
    </location>
</feature>
<feature type="repeat" description="WD" evidence="4">
    <location>
        <begin position="257"/>
        <end position="289"/>
    </location>
</feature>
<dbReference type="GO" id="GO:0005634">
    <property type="term" value="C:nucleus"/>
    <property type="evidence" value="ECO:0007669"/>
    <property type="project" value="TreeGrafter"/>
</dbReference>
<evidence type="ECO:0000256" key="1">
    <source>
        <dbReference type="ARBA" id="ARBA00022574"/>
    </source>
</evidence>
<dbReference type="PANTHER" id="PTHR19849">
    <property type="entry name" value="PHOSPHOLIPASE A-2-ACTIVATING PROTEIN"/>
    <property type="match status" value="1"/>
</dbReference>
<dbReference type="CDD" id="cd22133">
    <property type="entry name" value="F-box_FBXW7"/>
    <property type="match status" value="1"/>
</dbReference>
<dbReference type="FunCoup" id="A0A1X7VSB3">
    <property type="interactions" value="516"/>
</dbReference>
<dbReference type="InterPro" id="IPR036047">
    <property type="entry name" value="F-box-like_dom_sf"/>
</dbReference>
<evidence type="ECO:0000313" key="8">
    <source>
        <dbReference type="Proteomes" id="UP000007879"/>
    </source>
</evidence>
<dbReference type="eggNOG" id="KOG0274">
    <property type="taxonomic scope" value="Eukaryota"/>
</dbReference>
<feature type="repeat" description="WD" evidence="4">
    <location>
        <begin position="450"/>
        <end position="489"/>
    </location>
</feature>
<dbReference type="InterPro" id="IPR001680">
    <property type="entry name" value="WD40_rpt"/>
</dbReference>